<protein>
    <submittedName>
        <fullName evidence="1">Uncharacterized protein</fullName>
    </submittedName>
</protein>
<accession>A0A1Q8SVX0</accession>
<organism evidence="1 2">
    <name type="scientific">Salinicola socius</name>
    <dbReference type="NCBI Taxonomy" id="404433"/>
    <lineage>
        <taxon>Bacteria</taxon>
        <taxon>Pseudomonadati</taxon>
        <taxon>Pseudomonadota</taxon>
        <taxon>Gammaproteobacteria</taxon>
        <taxon>Oceanospirillales</taxon>
        <taxon>Halomonadaceae</taxon>
        <taxon>Salinicola</taxon>
    </lineage>
</organism>
<evidence type="ECO:0000313" key="1">
    <source>
        <dbReference type="EMBL" id="OLO05595.1"/>
    </source>
</evidence>
<keyword evidence="2" id="KW-1185">Reference proteome</keyword>
<reference evidence="1 2" key="1">
    <citation type="submission" date="2016-12" db="EMBL/GenBank/DDBJ databases">
        <title>Draft genome sequences of strains Salinicola socius SMB35, Salinicola sp. MH3R3-1 and Chromohalobacter sp. SMB17 from the Verkhnekamsk potash mining region of Russia.</title>
        <authorList>
            <person name="Mavrodi D.V."/>
            <person name="Olsson B.E."/>
            <person name="Korsakova E.S."/>
            <person name="Pyankova A."/>
            <person name="Mavrodi O.V."/>
            <person name="Plotnikova E.G."/>
        </authorList>
    </citation>
    <scope>NUCLEOTIDE SEQUENCE [LARGE SCALE GENOMIC DNA]</scope>
    <source>
        <strain evidence="1 2">SMB35</strain>
    </source>
</reference>
<dbReference type="OrthoDB" id="7064118at2"/>
<dbReference type="EMBL" id="MSDO01000003">
    <property type="protein sequence ID" value="OLO05595.1"/>
    <property type="molecule type" value="Genomic_DNA"/>
</dbReference>
<dbReference type="Proteomes" id="UP000186878">
    <property type="component" value="Unassembled WGS sequence"/>
</dbReference>
<dbReference type="AlphaFoldDB" id="A0A1Q8SVX0"/>
<dbReference type="RefSeq" id="WP_075568816.1">
    <property type="nucleotide sequence ID" value="NZ_MSDO01000003.1"/>
</dbReference>
<proteinExistence type="predicted"/>
<comment type="caution">
    <text evidence="1">The sequence shown here is derived from an EMBL/GenBank/DDBJ whole genome shotgun (WGS) entry which is preliminary data.</text>
</comment>
<evidence type="ECO:0000313" key="2">
    <source>
        <dbReference type="Proteomes" id="UP000186878"/>
    </source>
</evidence>
<dbReference type="STRING" id="404433.BTW07_03750"/>
<sequence length="212" mass="23386">MGISMIGVLSGDIVASRDISDKRALRRAIDLGIDRLGQSLGAVGMRFRGDAFQVAIPEATESVTAAVIMRASLIEHSPSRQQMWDARIAIGIGEGSVPTLDNFIDADGETFVRSGQGLDALSESHQRLGLFLATPQPDLDLLMLFADDVISHWSHNAAEVVRFNLTTEHSQSELARRLGRSQPTINRRLSAARWSLIREFLEFTRFRLEGLT</sequence>
<name>A0A1Q8SVX0_9GAMM</name>
<gene>
    <name evidence="1" type="ORF">BTW07_03750</name>
</gene>